<feature type="domain" description="EGF-like" evidence="8">
    <location>
        <begin position="830"/>
        <end position="865"/>
    </location>
</feature>
<dbReference type="InterPro" id="IPR009030">
    <property type="entry name" value="Growth_fac_rcpt_cys_sf"/>
</dbReference>
<dbReference type="Proteomes" id="UP000008281">
    <property type="component" value="Unassembled WGS sequence"/>
</dbReference>
<evidence type="ECO:0000256" key="3">
    <source>
        <dbReference type="ARBA" id="ARBA00023157"/>
    </source>
</evidence>
<dbReference type="PROSITE" id="PS50825">
    <property type="entry name" value="HYR"/>
    <property type="match status" value="1"/>
</dbReference>
<feature type="domain" description="EGF-like" evidence="8">
    <location>
        <begin position="1070"/>
        <end position="1107"/>
    </location>
</feature>
<dbReference type="InterPro" id="IPR011641">
    <property type="entry name" value="Tyr-kin_ephrin_A/B_rcpt-like"/>
</dbReference>
<dbReference type="CDD" id="cd00033">
    <property type="entry name" value="CCP"/>
    <property type="match status" value="1"/>
</dbReference>
<evidence type="ECO:0000259" key="8">
    <source>
        <dbReference type="PROSITE" id="PS50026"/>
    </source>
</evidence>
<dbReference type="OrthoDB" id="5778033at2759"/>
<feature type="disulfide bond" evidence="4">
    <location>
        <begin position="688"/>
        <end position="697"/>
    </location>
</feature>
<feature type="disulfide bond" evidence="4">
    <location>
        <begin position="796"/>
        <end position="813"/>
    </location>
</feature>
<dbReference type="Pfam" id="PF02494">
    <property type="entry name" value="HYR"/>
    <property type="match status" value="1"/>
</dbReference>
<dbReference type="FunCoup" id="E3LVN9">
    <property type="interactions" value="535"/>
</dbReference>
<dbReference type="HOGENOM" id="CLU_232542_0_0_1"/>
<comment type="caution">
    <text evidence="4">Lacks conserved residue(s) required for the propagation of feature annotation.</text>
</comment>
<feature type="disulfide bond" evidence="4">
    <location>
        <begin position="730"/>
        <end position="739"/>
    </location>
</feature>
<feature type="domain" description="EGF-like" evidence="8">
    <location>
        <begin position="1003"/>
        <end position="1039"/>
    </location>
</feature>
<keyword evidence="1 4" id="KW-0245">EGF-like domain</keyword>
<feature type="transmembrane region" description="Helical" evidence="7">
    <location>
        <begin position="1917"/>
        <end position="1937"/>
    </location>
</feature>
<dbReference type="PROSITE" id="PS01186">
    <property type="entry name" value="EGF_2"/>
    <property type="match status" value="2"/>
</dbReference>
<feature type="domain" description="HYR" evidence="9">
    <location>
        <begin position="1365"/>
        <end position="1447"/>
    </location>
</feature>
<dbReference type="SUPFAM" id="SSF57184">
    <property type="entry name" value="Growth factor receptor domain"/>
    <property type="match status" value="1"/>
</dbReference>
<dbReference type="PROSITE" id="PS50923">
    <property type="entry name" value="SUSHI"/>
    <property type="match status" value="1"/>
</dbReference>
<dbReference type="CDD" id="cd00054">
    <property type="entry name" value="EGF_CA"/>
    <property type="match status" value="1"/>
</dbReference>
<dbReference type="SMART" id="SM00274">
    <property type="entry name" value="FOLN"/>
    <property type="match status" value="2"/>
</dbReference>
<keyword evidence="5" id="KW-0768">Sushi</keyword>
<feature type="compositionally biased region" description="Polar residues" evidence="6">
    <location>
        <begin position="1973"/>
        <end position="1983"/>
    </location>
</feature>
<evidence type="ECO:0000256" key="7">
    <source>
        <dbReference type="SAM" id="Phobius"/>
    </source>
</evidence>
<dbReference type="Gene3D" id="2.60.120.200">
    <property type="match status" value="1"/>
</dbReference>
<dbReference type="Pfam" id="PF07699">
    <property type="entry name" value="Ephrin_rec_like"/>
    <property type="match status" value="3"/>
</dbReference>
<feature type="domain" description="EGF-like" evidence="8">
    <location>
        <begin position="786"/>
        <end position="826"/>
    </location>
</feature>
<sequence>MTEKSTGIPQNTATTGTSLGRTVTGPAKRNIDNTVYAANKHATTCKRFLTNLNSSNITPSTDQLKKLDSMLMETHKQVANLKALPTYVAGKKAHQLVSESANKEKFHKELDNYLNISNYLTAIATGEELIKLLENVLSEHGQTSTTPVNGFFPFSCPYLSLNKRVIEKLYQSCSDLTQFIPPHMTFGVVNPLGNGFEAGTVVYFSCDHGYILSPFVTATKCVEGPSGYIWSEDIPTCIPPTSTAGSTLATTTYTTGSSPFTFPFIGTTLSATPSTSVAGSTLSATSSSVGSTLPATPSTSVAGSTLSANSFSTVSGEPFVAFDDVVIEGSMTFEEKNMLDQPQIWTQTGDWIWTPSGCIVHQWTFPISFFVTSIPIRLNSNQIELLIDISQCNSSVQVSVTSSSDGFIPPISDFRPVMNTTSSGSFVVKLSNLKQYLAVAITANGYVQVCGVTIRENICDEVDYNGLHLASSRPFSMRRYLPATCGSRVTPISGYCDGRRGWVIQNKPCICQPTPQCATIAPIRQLDTFSECSLNSCQNGVCQQHDGYFICLCNQYFISAVTDGGEPYCKPDHCSFTSDSRNSGYDCETGNINNSKTCNESYFGNFCQYKGTLANNSYIYLLEYESDEAIATNVCESVDTEYAMPQVCSNEPTTTLLPNNQDPCTLTCHAGSCQRSPPPFNGGVICMCDTDQYGRQCTVSKFCYNESASNHYTCLNGGTCSVRPDKKCFCLSNFGGDYCETPLVEDNCYEGEKDCVHGSCRRENDRPYCNCDSGFIRDSDGNCTVLWDMCYHNNPCQQYGSCMFNVTSGVQNCNCTSSGWQGDYCELPPVQTDCSVCQHVNKCFDNFTSNARCQCSPGFSGDFCSDPVEDCLFEPCFNSGTCNYFNVDIDGDLIETYNCTCPTGIDMILSRSFENIYPGYNGTNCETRVVPDCNTFTCENGGTCEMTSHGTARCQCTTQFYGPNCQNSCSDQCAHSYGCIQNTNESIICDCYDGFLPPLCDKVDDVCKANVLFCQNSGTCNSTTESCDCPNYYDGTYCEKNTHSCRDINCFNGGTCLDYNATCQPCIIYNPDGSTQPYCKNNGNCTNLENGASCDCNGTEFTGRRCEIRANFNFNLVFNGMNYAPDIVTRPFYDVSIAQFTICSFVQYNHPVVESTGTPESTIPTLLPWLVVKGYSKSQMMVFDNKGFFICNPDDAECTREEISKNSNFRQTPITANTWHHYCIVSPEDQTSPSYTVYLDGLPFPQLAPLFNPGTSGYLQLAPPDLTKRTDDRFVGMISMTQLYIIRLSETQINQLAFDCYTTISETNTEIANNTLISWNGGFTRVSSSNPGVFIDPSGICSSVKCMFGRQAKSNNYNSTGSCAKDRISPTVLKCPANKNATTTEDFIKVTWSDDEISFFDNIGVVRVEVNYHNGQQFGVGITAVRYIAYDAAGNSAECTFDVIVVQKSCPSNDQIVVDNGRISFGPTRMAPFTSKVVLVECDDNLYPIDNRPGFYVCDIMGNFNYGGWVDDTQKKYYLPACGKTVPAVQEINGTVVGNGTCKQVFEKLRETIWSAANCNQQSSCSIMILPPCNETNSVGNTRETENDDFALQYTFSTSNATETISTSVLKDLQDNFRLVRQDSTVDCDPSFPIHDTSGNVTVCVSCADGTFANMTANECTDCPIDTYRNSASHDQFACTSCPDKMITGDVTGAVDESQCYQNCIAGQYESKGVCLPCPEGTFAPREGLRRCICCGFDLSTFGNGSTSFDECQKTCDPGQEMIRTETEFAPYCQDCAVGFYKEDTRGPCIQCPRGLITASHGSKSINDCNVLHCIDQNTRRNGNIKVGPNTVYSEMCITCEQGTFQNKPNSDSCIQCSDLSDDITDVPVTCQSTCSAEIPTEGCNCQLQKNKTNSMTIRNCVPEVQPDHKNSNAIKIILPIVFGVLLIIIVVVLFCFRKQIIAWVRKSDTSDNQHVAVSHWNPQRISEEYSPHYTSDSQSSIRVRNKPPAPTIPRPNLRIVTSREEMDQLPPLPSSSTPSFHVDSAYNNSKHVGFSSGIPSSSRNLRSNISTIQPLNSSNIFFEANGSPKIIRERTDTLSDDSSLGSFF</sequence>
<dbReference type="EMBL" id="DS268416">
    <property type="protein sequence ID" value="EFP12446.1"/>
    <property type="molecule type" value="Genomic_DNA"/>
</dbReference>
<organism evidence="12">
    <name type="scientific">Caenorhabditis remanei</name>
    <name type="common">Caenorhabditis vulgaris</name>
    <dbReference type="NCBI Taxonomy" id="31234"/>
    <lineage>
        <taxon>Eukaryota</taxon>
        <taxon>Metazoa</taxon>
        <taxon>Ecdysozoa</taxon>
        <taxon>Nematoda</taxon>
        <taxon>Chromadorea</taxon>
        <taxon>Rhabditida</taxon>
        <taxon>Rhabditina</taxon>
        <taxon>Rhabditomorpha</taxon>
        <taxon>Rhabditoidea</taxon>
        <taxon>Rhabditidae</taxon>
        <taxon>Peloderinae</taxon>
        <taxon>Caenorhabditis</taxon>
    </lineage>
</organism>
<dbReference type="PROSITE" id="PS00022">
    <property type="entry name" value="EGF_1"/>
    <property type="match status" value="5"/>
</dbReference>
<evidence type="ECO:0000313" key="11">
    <source>
        <dbReference type="EMBL" id="EFP12446.1"/>
    </source>
</evidence>
<dbReference type="InterPro" id="IPR051022">
    <property type="entry name" value="Notch_Cell-Fate_Det"/>
</dbReference>
<feature type="region of interest" description="Disordered" evidence="6">
    <location>
        <begin position="1969"/>
        <end position="1996"/>
    </location>
</feature>
<keyword evidence="7" id="KW-0812">Transmembrane</keyword>
<feature type="domain" description="Sushi" evidence="10">
    <location>
        <begin position="171"/>
        <end position="239"/>
    </location>
</feature>
<accession>E3LVN9</accession>
<dbReference type="InterPro" id="IPR003410">
    <property type="entry name" value="HYR_dom"/>
</dbReference>
<evidence type="ECO:0000259" key="10">
    <source>
        <dbReference type="PROSITE" id="PS50923"/>
    </source>
</evidence>
<dbReference type="InterPro" id="IPR000436">
    <property type="entry name" value="Sushi_SCR_CCP_dom"/>
</dbReference>
<evidence type="ECO:0000256" key="4">
    <source>
        <dbReference type="PROSITE-ProRule" id="PRU00076"/>
    </source>
</evidence>
<dbReference type="SUPFAM" id="SSF57535">
    <property type="entry name" value="Complement control module/SCR domain"/>
    <property type="match status" value="1"/>
</dbReference>
<dbReference type="InterPro" id="IPR003645">
    <property type="entry name" value="Fol_N"/>
</dbReference>
<dbReference type="Gene3D" id="2.10.50.10">
    <property type="entry name" value="Tumor Necrosis Factor Receptor, subunit A, domain 2"/>
    <property type="match status" value="3"/>
</dbReference>
<evidence type="ECO:0000313" key="12">
    <source>
        <dbReference type="Proteomes" id="UP000008281"/>
    </source>
</evidence>
<dbReference type="PROSITE" id="PS50026">
    <property type="entry name" value="EGF_3"/>
    <property type="match status" value="7"/>
</dbReference>
<dbReference type="STRING" id="31234.E3LVN9"/>
<feature type="domain" description="EGF-like" evidence="8">
    <location>
        <begin position="705"/>
        <end position="740"/>
    </location>
</feature>
<evidence type="ECO:0000259" key="9">
    <source>
        <dbReference type="PROSITE" id="PS50825"/>
    </source>
</evidence>
<keyword evidence="7" id="KW-0472">Membrane</keyword>
<reference evidence="11" key="1">
    <citation type="submission" date="2007-07" db="EMBL/GenBank/DDBJ databases">
        <title>PCAP assembly of the Caenorhabditis remanei genome.</title>
        <authorList>
            <consortium name="The Caenorhabditis remanei Sequencing Consortium"/>
            <person name="Wilson R.K."/>
        </authorList>
    </citation>
    <scope>NUCLEOTIDE SEQUENCE [LARGE SCALE GENOMIC DNA]</scope>
    <source>
        <strain evidence="11">PB4641</strain>
    </source>
</reference>
<dbReference type="PANTHER" id="PTHR24049">
    <property type="entry name" value="CRUMBS FAMILY MEMBER"/>
    <property type="match status" value="1"/>
</dbReference>
<keyword evidence="2" id="KW-0677">Repeat</keyword>
<feature type="compositionally biased region" description="Polar residues" evidence="6">
    <location>
        <begin position="1"/>
        <end position="21"/>
    </location>
</feature>
<feature type="disulfide bond" evidence="4">
    <location>
        <begin position="855"/>
        <end position="864"/>
    </location>
</feature>
<dbReference type="eggNOG" id="KOG1217">
    <property type="taxonomic scope" value="Eukaryota"/>
</dbReference>
<name>E3LVN9_CAERE</name>
<dbReference type="InterPro" id="IPR035976">
    <property type="entry name" value="Sushi/SCR/CCP_sf"/>
</dbReference>
<keyword evidence="3 4" id="KW-1015">Disulfide bond</keyword>
<evidence type="ECO:0000256" key="5">
    <source>
        <dbReference type="PROSITE-ProRule" id="PRU00302"/>
    </source>
</evidence>
<dbReference type="GO" id="GO:0016020">
    <property type="term" value="C:membrane"/>
    <property type="evidence" value="ECO:0007669"/>
    <property type="project" value="UniProtKB-SubCell"/>
</dbReference>
<feature type="disulfide bond" evidence="4">
    <location>
        <begin position="1029"/>
        <end position="1038"/>
    </location>
</feature>
<dbReference type="Gene3D" id="2.10.25.10">
    <property type="entry name" value="Laminin"/>
    <property type="match status" value="4"/>
</dbReference>
<dbReference type="SUPFAM" id="SSF49899">
    <property type="entry name" value="Concanavalin A-like lectins/glucanases"/>
    <property type="match status" value="1"/>
</dbReference>
<evidence type="ECO:0000256" key="6">
    <source>
        <dbReference type="SAM" id="MobiDB-lite"/>
    </source>
</evidence>
<keyword evidence="7" id="KW-1133">Transmembrane helix</keyword>
<dbReference type="InParanoid" id="E3LVN9"/>
<dbReference type="InterPro" id="IPR013320">
    <property type="entry name" value="ConA-like_dom_sf"/>
</dbReference>
<dbReference type="OMA" id="VTCQSTC"/>
<feature type="disulfide bond" evidence="4">
    <location>
        <begin position="956"/>
        <end position="965"/>
    </location>
</feature>
<keyword evidence="12" id="KW-1185">Reference proteome</keyword>
<feature type="domain" description="EGF-like" evidence="8">
    <location>
        <begin position="660"/>
        <end position="698"/>
    </location>
</feature>
<evidence type="ECO:0000256" key="2">
    <source>
        <dbReference type="ARBA" id="ARBA00022737"/>
    </source>
</evidence>
<feature type="domain" description="EGF-like" evidence="8">
    <location>
        <begin position="929"/>
        <end position="966"/>
    </location>
</feature>
<proteinExistence type="predicted"/>
<gene>
    <name evidence="11" type="ORF">CRE_29561</name>
</gene>
<dbReference type="SMART" id="SM00032">
    <property type="entry name" value="CCP"/>
    <property type="match status" value="1"/>
</dbReference>
<dbReference type="SMART" id="SM01411">
    <property type="entry name" value="Ephrin_rec_like"/>
    <property type="match status" value="4"/>
</dbReference>
<dbReference type="InterPro" id="IPR000742">
    <property type="entry name" value="EGF"/>
</dbReference>
<evidence type="ECO:0000256" key="1">
    <source>
        <dbReference type="ARBA" id="ARBA00022536"/>
    </source>
</evidence>
<dbReference type="SMART" id="SM00181">
    <property type="entry name" value="EGF"/>
    <property type="match status" value="12"/>
</dbReference>
<protein>
    <submittedName>
        <fullName evidence="11">Uncharacterized protein</fullName>
    </submittedName>
</protein>
<feature type="region of interest" description="Disordered" evidence="6">
    <location>
        <begin position="1"/>
        <end position="26"/>
    </location>
</feature>